<accession>A0A6F8XMZ9</accession>
<sequence>MSGTGKSSALFELGRRGYRVVDTDDPGWREYREHAEPIDEVHRGEWLWVEERIAGLLDSDDCRSLFVQGCVRNQSRFYGRFDAVVLLSAPADVILDRVARRTTNDYGKSSLERAMILDDLANVEPLLRAGCTHELDASRPLDEVVADLVAIASHPT</sequence>
<evidence type="ECO:0000313" key="2">
    <source>
        <dbReference type="Proteomes" id="UP000502508"/>
    </source>
</evidence>
<protein>
    <recommendedName>
        <fullName evidence="3">Shikimate kinase</fullName>
    </recommendedName>
</protein>
<dbReference type="InterPro" id="IPR027417">
    <property type="entry name" value="P-loop_NTPase"/>
</dbReference>
<reference evidence="1 2" key="1">
    <citation type="submission" date="2020-03" db="EMBL/GenBank/DDBJ databases">
        <title>Whole genome shotgun sequence of Phytohabitans flavus NBRC 107702.</title>
        <authorList>
            <person name="Komaki H."/>
            <person name="Tamura T."/>
        </authorList>
    </citation>
    <scope>NUCLEOTIDE SEQUENCE [LARGE SCALE GENOMIC DNA]</scope>
    <source>
        <strain evidence="1 2">NBRC 107702</strain>
    </source>
</reference>
<dbReference type="KEGG" id="pfla:Pflav_016030"/>
<keyword evidence="2" id="KW-1185">Reference proteome</keyword>
<evidence type="ECO:0000313" key="1">
    <source>
        <dbReference type="EMBL" id="BCB75193.1"/>
    </source>
</evidence>
<evidence type="ECO:0008006" key="3">
    <source>
        <dbReference type="Google" id="ProtNLM"/>
    </source>
</evidence>
<dbReference type="Pfam" id="PF13238">
    <property type="entry name" value="AAA_18"/>
    <property type="match status" value="1"/>
</dbReference>
<gene>
    <name evidence="1" type="ORF">Pflav_016030</name>
</gene>
<dbReference type="Proteomes" id="UP000502508">
    <property type="component" value="Chromosome"/>
</dbReference>
<proteinExistence type="predicted"/>
<dbReference type="EMBL" id="AP022870">
    <property type="protein sequence ID" value="BCB75193.1"/>
    <property type="molecule type" value="Genomic_DNA"/>
</dbReference>
<dbReference type="SUPFAM" id="SSF52540">
    <property type="entry name" value="P-loop containing nucleoside triphosphate hydrolases"/>
    <property type="match status" value="1"/>
</dbReference>
<reference evidence="1 2" key="2">
    <citation type="submission" date="2020-03" db="EMBL/GenBank/DDBJ databases">
        <authorList>
            <person name="Ichikawa N."/>
            <person name="Kimura A."/>
            <person name="Kitahashi Y."/>
            <person name="Uohara A."/>
        </authorList>
    </citation>
    <scope>NUCLEOTIDE SEQUENCE [LARGE SCALE GENOMIC DNA]</scope>
    <source>
        <strain evidence="1 2">NBRC 107702</strain>
    </source>
</reference>
<dbReference type="Gene3D" id="3.40.50.300">
    <property type="entry name" value="P-loop containing nucleotide triphosphate hydrolases"/>
    <property type="match status" value="1"/>
</dbReference>
<dbReference type="AlphaFoldDB" id="A0A6F8XMZ9"/>
<organism evidence="1 2">
    <name type="scientific">Phytohabitans flavus</name>
    <dbReference type="NCBI Taxonomy" id="1076124"/>
    <lineage>
        <taxon>Bacteria</taxon>
        <taxon>Bacillati</taxon>
        <taxon>Actinomycetota</taxon>
        <taxon>Actinomycetes</taxon>
        <taxon>Micromonosporales</taxon>
        <taxon>Micromonosporaceae</taxon>
    </lineage>
</organism>
<name>A0A6F8XMZ9_9ACTN</name>